<feature type="region of interest" description="Disordered" evidence="13">
    <location>
        <begin position="1"/>
        <end position="21"/>
    </location>
</feature>
<dbReference type="EMBL" id="OV725081">
    <property type="protein sequence ID" value="CAH1403995.1"/>
    <property type="molecule type" value="Genomic_DNA"/>
</dbReference>
<evidence type="ECO:0000313" key="18">
    <source>
        <dbReference type="EMBL" id="CAH1403995.1"/>
    </source>
</evidence>
<dbReference type="InterPro" id="IPR016177">
    <property type="entry name" value="DNA-bd_dom_sf"/>
</dbReference>
<dbReference type="SMART" id="SM00571">
    <property type="entry name" value="DDT"/>
    <property type="match status" value="1"/>
</dbReference>
<feature type="domain" description="PHD-type" evidence="15">
    <location>
        <begin position="1521"/>
        <end position="1571"/>
    </location>
</feature>
<dbReference type="FunFam" id="3.30.40.10:FF:000199">
    <property type="entry name" value="Bromodomain adjacent to zinc finger domain 2B"/>
    <property type="match status" value="1"/>
</dbReference>
<keyword evidence="5" id="KW-0862">Zinc</keyword>
<dbReference type="Gene3D" id="1.20.920.10">
    <property type="entry name" value="Bromodomain-like"/>
    <property type="match status" value="1"/>
</dbReference>
<dbReference type="InterPro" id="IPR001739">
    <property type="entry name" value="Methyl_CpG_DNA-bd"/>
</dbReference>
<dbReference type="CDD" id="cd15545">
    <property type="entry name" value="PHD_BAZ2A_like"/>
    <property type="match status" value="1"/>
</dbReference>
<feature type="region of interest" description="Disordered" evidence="13">
    <location>
        <begin position="128"/>
        <end position="171"/>
    </location>
</feature>
<evidence type="ECO:0000256" key="7">
    <source>
        <dbReference type="ARBA" id="ARBA00023054"/>
    </source>
</evidence>
<feature type="compositionally biased region" description="Basic and acidic residues" evidence="13">
    <location>
        <begin position="1"/>
        <end position="17"/>
    </location>
</feature>
<dbReference type="SMART" id="SM00297">
    <property type="entry name" value="BROMO"/>
    <property type="match status" value="1"/>
</dbReference>
<evidence type="ECO:0000256" key="8">
    <source>
        <dbReference type="ARBA" id="ARBA00023117"/>
    </source>
</evidence>
<feature type="compositionally biased region" description="Basic residues" evidence="13">
    <location>
        <begin position="312"/>
        <end position="322"/>
    </location>
</feature>
<dbReference type="PRINTS" id="PR00503">
    <property type="entry name" value="BROMODOMAIN"/>
</dbReference>
<dbReference type="PROSITE" id="PS50014">
    <property type="entry name" value="BROMODOMAIN_2"/>
    <property type="match status" value="1"/>
</dbReference>
<dbReference type="PROSITE" id="PS00633">
    <property type="entry name" value="BROMODOMAIN_1"/>
    <property type="match status" value="1"/>
</dbReference>
<dbReference type="Proteomes" id="UP001152798">
    <property type="component" value="Chromosome 5"/>
</dbReference>
<feature type="compositionally biased region" description="Basic and acidic residues" evidence="13">
    <location>
        <begin position="1662"/>
        <end position="1673"/>
    </location>
</feature>
<evidence type="ECO:0000256" key="12">
    <source>
        <dbReference type="PROSITE-ProRule" id="PRU00146"/>
    </source>
</evidence>
<dbReference type="Pfam" id="PF02791">
    <property type="entry name" value="DDT"/>
    <property type="match status" value="1"/>
</dbReference>
<feature type="domain" description="MBD" evidence="17">
    <location>
        <begin position="501"/>
        <end position="572"/>
    </location>
</feature>
<feature type="compositionally biased region" description="Polar residues" evidence="13">
    <location>
        <begin position="397"/>
        <end position="420"/>
    </location>
</feature>
<keyword evidence="10" id="KW-0539">Nucleus</keyword>
<dbReference type="GO" id="GO:0005634">
    <property type="term" value="C:nucleus"/>
    <property type="evidence" value="ECO:0007669"/>
    <property type="project" value="UniProtKB-SubCell"/>
</dbReference>
<dbReference type="SUPFAM" id="SSF47370">
    <property type="entry name" value="Bromodomain"/>
    <property type="match status" value="1"/>
</dbReference>
<evidence type="ECO:0000256" key="5">
    <source>
        <dbReference type="ARBA" id="ARBA00022833"/>
    </source>
</evidence>
<dbReference type="InterPro" id="IPR018359">
    <property type="entry name" value="Bromodomain_CS"/>
</dbReference>
<dbReference type="InterPro" id="IPR018501">
    <property type="entry name" value="DDT_dom"/>
</dbReference>
<evidence type="ECO:0000259" key="17">
    <source>
        <dbReference type="PROSITE" id="PS50982"/>
    </source>
</evidence>
<accession>A0A9P0HJX1</accession>
<feature type="region of interest" description="Disordered" evidence="13">
    <location>
        <begin position="238"/>
        <end position="366"/>
    </location>
</feature>
<evidence type="ECO:0000256" key="4">
    <source>
        <dbReference type="ARBA" id="ARBA00022771"/>
    </source>
</evidence>
<evidence type="ECO:0000313" key="19">
    <source>
        <dbReference type="Proteomes" id="UP001152798"/>
    </source>
</evidence>
<reference evidence="18" key="1">
    <citation type="submission" date="2022-01" db="EMBL/GenBank/DDBJ databases">
        <authorList>
            <person name="King R."/>
        </authorList>
    </citation>
    <scope>NUCLEOTIDE SEQUENCE</scope>
</reference>
<evidence type="ECO:0000256" key="13">
    <source>
        <dbReference type="SAM" id="MobiDB-lite"/>
    </source>
</evidence>
<dbReference type="CDD" id="cd00122">
    <property type="entry name" value="MBD"/>
    <property type="match status" value="1"/>
</dbReference>
<dbReference type="InterPro" id="IPR028941">
    <property type="entry name" value="WHIM2_dom"/>
</dbReference>
<feature type="compositionally biased region" description="Low complexity" evidence="13">
    <location>
        <begin position="291"/>
        <end position="306"/>
    </location>
</feature>
<dbReference type="PROSITE" id="PS50827">
    <property type="entry name" value="DDT"/>
    <property type="match status" value="1"/>
</dbReference>
<dbReference type="InterPro" id="IPR028942">
    <property type="entry name" value="WHIM1_dom"/>
</dbReference>
<evidence type="ECO:0000256" key="10">
    <source>
        <dbReference type="ARBA" id="ARBA00023242"/>
    </source>
</evidence>
<dbReference type="Pfam" id="PF15613">
    <property type="entry name" value="WSD"/>
    <property type="match status" value="1"/>
</dbReference>
<dbReference type="OrthoDB" id="784962at2759"/>
<dbReference type="InterPro" id="IPR036427">
    <property type="entry name" value="Bromodomain-like_sf"/>
</dbReference>
<feature type="region of interest" description="Disordered" evidence="13">
    <location>
        <begin position="647"/>
        <end position="690"/>
    </location>
</feature>
<feature type="region of interest" description="Disordered" evidence="13">
    <location>
        <begin position="396"/>
        <end position="495"/>
    </location>
</feature>
<keyword evidence="4 12" id="KW-0863">Zinc-finger</keyword>
<dbReference type="InterPro" id="IPR001965">
    <property type="entry name" value="Znf_PHD"/>
</dbReference>
<dbReference type="SUPFAM" id="SSF54171">
    <property type="entry name" value="DNA-binding domain"/>
    <property type="match status" value="1"/>
</dbReference>
<evidence type="ECO:0000259" key="15">
    <source>
        <dbReference type="PROSITE" id="PS50016"/>
    </source>
</evidence>
<feature type="compositionally biased region" description="Basic and acidic residues" evidence="13">
    <location>
        <begin position="1123"/>
        <end position="1172"/>
    </location>
</feature>
<keyword evidence="6" id="KW-0805">Transcription regulation</keyword>
<dbReference type="Pfam" id="PF01429">
    <property type="entry name" value="MBD"/>
    <property type="match status" value="1"/>
</dbReference>
<dbReference type="InterPro" id="IPR019787">
    <property type="entry name" value="Znf_PHD-finger"/>
</dbReference>
<dbReference type="Pfam" id="PF00439">
    <property type="entry name" value="Bromodomain"/>
    <property type="match status" value="1"/>
</dbReference>
<dbReference type="GO" id="GO:0003677">
    <property type="term" value="F:DNA binding"/>
    <property type="evidence" value="ECO:0007669"/>
    <property type="project" value="InterPro"/>
</dbReference>
<dbReference type="GO" id="GO:0000785">
    <property type="term" value="C:chromatin"/>
    <property type="evidence" value="ECO:0007669"/>
    <property type="project" value="TreeGrafter"/>
</dbReference>
<feature type="compositionally biased region" description="Acidic residues" evidence="13">
    <location>
        <begin position="1111"/>
        <end position="1122"/>
    </location>
</feature>
<feature type="region of interest" description="Disordered" evidence="13">
    <location>
        <begin position="1092"/>
        <end position="1172"/>
    </location>
</feature>
<evidence type="ECO:0000256" key="6">
    <source>
        <dbReference type="ARBA" id="ARBA00023015"/>
    </source>
</evidence>
<feature type="compositionally biased region" description="Basic and acidic residues" evidence="13">
    <location>
        <begin position="1092"/>
        <end position="1110"/>
    </location>
</feature>
<dbReference type="Gene3D" id="3.30.890.10">
    <property type="entry name" value="Methyl-cpg-binding Protein 2, Chain A"/>
    <property type="match status" value="1"/>
</dbReference>
<evidence type="ECO:0000256" key="11">
    <source>
        <dbReference type="PROSITE-ProRule" id="PRU00035"/>
    </source>
</evidence>
<feature type="region of interest" description="Disordered" evidence="13">
    <location>
        <begin position="189"/>
        <end position="220"/>
    </location>
</feature>
<name>A0A9P0HJX1_NEZVI</name>
<evidence type="ECO:0000259" key="14">
    <source>
        <dbReference type="PROSITE" id="PS50014"/>
    </source>
</evidence>
<feature type="domain" description="Bromo" evidence="14">
    <location>
        <begin position="1689"/>
        <end position="1759"/>
    </location>
</feature>
<proteinExistence type="inferred from homology"/>
<evidence type="ECO:0008006" key="20">
    <source>
        <dbReference type="Google" id="ProtNLM"/>
    </source>
</evidence>
<dbReference type="Pfam" id="PF00628">
    <property type="entry name" value="PHD"/>
    <property type="match status" value="2"/>
</dbReference>
<dbReference type="SMART" id="SM00391">
    <property type="entry name" value="MBD"/>
    <property type="match status" value="1"/>
</dbReference>
<keyword evidence="7" id="KW-0175">Coiled coil</keyword>
<gene>
    <name evidence="18" type="ORF">NEZAVI_LOCUS12488</name>
</gene>
<dbReference type="InterPro" id="IPR001487">
    <property type="entry name" value="Bromodomain"/>
</dbReference>
<evidence type="ECO:0000256" key="9">
    <source>
        <dbReference type="ARBA" id="ARBA00023163"/>
    </source>
</evidence>
<dbReference type="Gene3D" id="3.30.40.10">
    <property type="entry name" value="Zinc/RING finger domain, C3HC4 (zinc finger)"/>
    <property type="match status" value="2"/>
</dbReference>
<dbReference type="InterPro" id="IPR013083">
    <property type="entry name" value="Znf_RING/FYVE/PHD"/>
</dbReference>
<feature type="region of interest" description="Disordered" evidence="13">
    <location>
        <begin position="1649"/>
        <end position="1673"/>
    </location>
</feature>
<feature type="domain" description="PHD-type" evidence="15">
    <location>
        <begin position="1575"/>
        <end position="1624"/>
    </location>
</feature>
<dbReference type="GO" id="GO:0008270">
    <property type="term" value="F:zinc ion binding"/>
    <property type="evidence" value="ECO:0007669"/>
    <property type="project" value="UniProtKB-KW"/>
</dbReference>
<feature type="compositionally biased region" description="Basic and acidic residues" evidence="13">
    <location>
        <begin position="647"/>
        <end position="674"/>
    </location>
</feature>
<dbReference type="InterPro" id="IPR011011">
    <property type="entry name" value="Znf_FYVE_PHD"/>
</dbReference>
<feature type="compositionally biased region" description="Low complexity" evidence="13">
    <location>
        <begin position="138"/>
        <end position="166"/>
    </location>
</feature>
<keyword evidence="19" id="KW-1185">Reference proteome</keyword>
<dbReference type="Pfam" id="PF15612">
    <property type="entry name" value="WHIM1"/>
    <property type="match status" value="1"/>
</dbReference>
<keyword evidence="8 11" id="KW-0103">Bromodomain</keyword>
<evidence type="ECO:0000259" key="16">
    <source>
        <dbReference type="PROSITE" id="PS50827"/>
    </source>
</evidence>
<dbReference type="PANTHER" id="PTHR45915:SF2">
    <property type="entry name" value="TOUTATIS, ISOFORM E"/>
    <property type="match status" value="1"/>
</dbReference>
<feature type="compositionally biased region" description="Low complexity" evidence="13">
    <location>
        <begin position="329"/>
        <end position="338"/>
    </location>
</feature>
<dbReference type="PANTHER" id="PTHR45915">
    <property type="entry name" value="TRANSCRIPTION INTERMEDIARY FACTOR"/>
    <property type="match status" value="1"/>
</dbReference>
<keyword evidence="9" id="KW-0804">Transcription</keyword>
<sequence>MEKENAPASADREKDRPTPNLLDAASLFGTSYWPRPDGSNAGGANPLFGGYPAAYSGLMGRGAGGAYPSNPYGTTLSVAASQAANLGINPAWWNMASQIAAQDYLASLQFAGLASNIIPPYPMIATPPHLSGGKSSHSKSSSSSSTPPTSSVPVSSQPATTSSSDSIMGVRLPPDTEIIKYTSSIIGPKIPGTTNRGRKKTISLDMPNMHGSKASKSSGMLPKPFVGLDLSGKSKEIASVEDSPYRYGPDISDKAEVIRLGGQTNGQSSPQPADEGPLNLSLKPVPERNNHNNSALQSLSALSQTLGQTDRNRRKPGPKPRRLAPYLPSDSSHPSSGSEENDTTPHKDGRPRNLGRGVSKPKKNTVASLLAQSRALGIKPGLEMAQLAALAKCSGMYPSSMQDPQSWGSSRLPGFNSSDSALDKDKEESNLSSSPNSIFEHPQPLMTSKSEDQKSFGTDGISEDSRSEISESSSESDGEERKRGDSISSADGAPLGKRRKIIDEAKLREALQKGWKRETFITSVGRGGVKGEVVYTSPCGRMFRHLGDLARFLEKHGSELNRDNFSFSCRILLGDYIESVEGKEPMRLSEETLAAKLQEMMAQHRAALDQNKLERDRLALAAKEARRLAKEEAARQKEQLRLIKEQERTERQEAARKEKEQRSQQLMEERELKRQQAAIMKEQERERRRQHMGLVKALEVRKRLEEREKKRLEQRAEKLATREKRIEQRKVEVELLRELRRPVEDMELSEIKPLPDLERIPGLKLSGQAFADALMTFEFLHNFGETLGFDTESLPTLNSLQEALLGESEEAEEELLSVITQLVICGIEDPGIPHPARHTTLLSHSLRQADISHSNLSEILRIYLYANATGELKATTGVHFEREREKRVTEHHNNMGEIPLDETLGKNSAFFSLLKENNTYKMSEWLKKRSFLSLNPTKKAAILAFLCHELLQNKAVIRQIDSAIETVAQLKRERWPIEANLRKLKHLQARKNKTLGITGIEKQEVNEDDAEVESCNESDITQPEDEELSRIQVGESLAVVSKQAEVNTKALLDYGSKLRAVCVGQDRYCRRYWCLSTGIYVEALESADPELFNKPEGKIEEVEEPVKMEMDTNDDEDEVNDHEEEKMDDSGISVKEEINSKEGDNNKERSPVKEEDSKDFESPEKAPSHKSLQFERLGECMEKESNAMNGCISHVNNTSSQEDVQWFSILPKEPCDSTSLTSSQPGFRCWSETGELRIPVPQGQYSSPCPSPLPLPLSAEEAALLDHCKTYGLPKPGTPKPIPEDLRRGWWRISMDKMKEVAARLEPRGVREREFMASITRMRTEHAWDSTLKVCTTCGDPRKCNFKIKDGDDGKVPEPDAPDSWNREVALRVDLAALVAVEALEEKVASASMQLKGWKVPAKSSTSDTHFIAACEATDSSVNPIQVAKERLSNLFEAIERRYLKPPLGQNIGDLKLSSSCNPSEDGGPSNESKGLTVWREALSKSQTAAQLSMVLHALEASIAWDKSIMKAVSPTPQNAQTNCQFCHSGDNEDKLLLCDGCDKGYHTYCFKPKMENIPEGDWFCHQCLNKAKGEKNCVVCGKKVGRNLLICEMCPIAFHTDCMTPPLSKMPRGKWYCSNCAAKHPKRKTTRRSQTQSLSPIKSEEITNSTENLLVPTEEDSPTKRDNKTGKRLNKELAPCKTILDDLESHEDAWPFLIAVNTKQFPTYRKIIRNPMDLQTISKRLSHNEYKSREDFVSDVRLIFDNCETFNEDNSPVGKAGHALRLYFETKWAELTNSKQV</sequence>
<comment type="similarity">
    <text evidence="2">Belongs to the WAL family.</text>
</comment>
<evidence type="ECO:0000256" key="3">
    <source>
        <dbReference type="ARBA" id="ARBA00022723"/>
    </source>
</evidence>
<dbReference type="SMART" id="SM00249">
    <property type="entry name" value="PHD"/>
    <property type="match status" value="2"/>
</dbReference>
<keyword evidence="3" id="KW-0479">Metal-binding</keyword>
<evidence type="ECO:0000256" key="2">
    <source>
        <dbReference type="ARBA" id="ARBA00007444"/>
    </source>
</evidence>
<evidence type="ECO:0000256" key="1">
    <source>
        <dbReference type="ARBA" id="ARBA00004123"/>
    </source>
</evidence>
<dbReference type="PROSITE" id="PS50016">
    <property type="entry name" value="ZF_PHD_2"/>
    <property type="match status" value="2"/>
</dbReference>
<dbReference type="SUPFAM" id="SSF57903">
    <property type="entry name" value="FYVE/PHD zinc finger"/>
    <property type="match status" value="2"/>
</dbReference>
<dbReference type="PROSITE" id="PS50982">
    <property type="entry name" value="MBD"/>
    <property type="match status" value="1"/>
</dbReference>
<protein>
    <recommendedName>
        <fullName evidence="20">Bromodomain adjacent to zinc finger domain protein 2B</fullName>
    </recommendedName>
</protein>
<organism evidence="18 19">
    <name type="scientific">Nezara viridula</name>
    <name type="common">Southern green stink bug</name>
    <name type="synonym">Cimex viridulus</name>
    <dbReference type="NCBI Taxonomy" id="85310"/>
    <lineage>
        <taxon>Eukaryota</taxon>
        <taxon>Metazoa</taxon>
        <taxon>Ecdysozoa</taxon>
        <taxon>Arthropoda</taxon>
        <taxon>Hexapoda</taxon>
        <taxon>Insecta</taxon>
        <taxon>Pterygota</taxon>
        <taxon>Neoptera</taxon>
        <taxon>Paraneoptera</taxon>
        <taxon>Hemiptera</taxon>
        <taxon>Heteroptera</taxon>
        <taxon>Panheteroptera</taxon>
        <taxon>Pentatomomorpha</taxon>
        <taxon>Pentatomoidea</taxon>
        <taxon>Pentatomidae</taxon>
        <taxon>Pentatominae</taxon>
        <taxon>Nezara</taxon>
    </lineage>
</organism>
<feature type="domain" description="DDT" evidence="16">
    <location>
        <begin position="767"/>
        <end position="829"/>
    </location>
</feature>
<comment type="subcellular location">
    <subcellularLocation>
        <location evidence="1">Nucleus</location>
    </subcellularLocation>
</comment>